<dbReference type="InterPro" id="IPR052353">
    <property type="entry name" value="Benzoxazolinone_Detox_Enz"/>
</dbReference>
<dbReference type="PANTHER" id="PTHR30212">
    <property type="entry name" value="PROTEIN YIIM"/>
    <property type="match status" value="1"/>
</dbReference>
<comment type="caution">
    <text evidence="2">The sequence shown here is derived from an EMBL/GenBank/DDBJ whole genome shotgun (WGS) entry which is preliminary data.</text>
</comment>
<proteinExistence type="predicted"/>
<dbReference type="Proteomes" id="UP000763641">
    <property type="component" value="Unassembled WGS sequence"/>
</dbReference>
<dbReference type="Gene3D" id="2.40.33.20">
    <property type="entry name" value="PK beta-barrel domain-like"/>
    <property type="match status" value="1"/>
</dbReference>
<dbReference type="EMBL" id="JAFEMC010000006">
    <property type="protein sequence ID" value="MBM6578264.1"/>
    <property type="molecule type" value="Genomic_DNA"/>
</dbReference>
<dbReference type="InterPro" id="IPR005302">
    <property type="entry name" value="MoCF_Sase_C"/>
</dbReference>
<dbReference type="SUPFAM" id="SSF50800">
    <property type="entry name" value="PK beta-barrel domain-like"/>
    <property type="match status" value="1"/>
</dbReference>
<organism evidence="2 3">
    <name type="scientific">Sphingomonas longa</name>
    <dbReference type="NCBI Taxonomy" id="2778730"/>
    <lineage>
        <taxon>Bacteria</taxon>
        <taxon>Pseudomonadati</taxon>
        <taxon>Pseudomonadota</taxon>
        <taxon>Alphaproteobacteria</taxon>
        <taxon>Sphingomonadales</taxon>
        <taxon>Sphingomonadaceae</taxon>
        <taxon>Sphingomonas</taxon>
    </lineage>
</organism>
<evidence type="ECO:0000259" key="1">
    <source>
        <dbReference type="PROSITE" id="PS51340"/>
    </source>
</evidence>
<evidence type="ECO:0000313" key="3">
    <source>
        <dbReference type="Proteomes" id="UP000763641"/>
    </source>
</evidence>
<evidence type="ECO:0000313" key="2">
    <source>
        <dbReference type="EMBL" id="MBM6578264.1"/>
    </source>
</evidence>
<protein>
    <submittedName>
        <fullName evidence="2">MOSC domain-containing protein</fullName>
    </submittedName>
</protein>
<dbReference type="Pfam" id="PF03473">
    <property type="entry name" value="MOSC"/>
    <property type="match status" value="1"/>
</dbReference>
<dbReference type="PROSITE" id="PS51340">
    <property type="entry name" value="MOSC"/>
    <property type="match status" value="1"/>
</dbReference>
<sequence>MDIIATYADAVAKGCMIQNGCVGRTRIGNPVGHCCRAKGGSMTISVEGVQVGQVAPLGSKAVPSGYVKRPVVGTVSVSSLGLSGDEQADHSVHGGPEKAVYGYSASHYPAWRAEFPERSELFVAGGMGENLTIAGLDESGLCVGDVHQIGSVTLQVCQPRQPCFKLVAYFGDPRMARAMVRSGRSGWYYRVLEGGELRVGADVVLVHRPQQFSFARLVAIVNGSAATQAEAAALAEMPELASTLRRSVQLG</sequence>
<dbReference type="PANTHER" id="PTHR30212:SF2">
    <property type="entry name" value="PROTEIN YIIM"/>
    <property type="match status" value="1"/>
</dbReference>
<accession>A0ABS2DDX3</accession>
<name>A0ABS2DDX3_9SPHN</name>
<reference evidence="2 3" key="1">
    <citation type="submission" date="2020-12" db="EMBL/GenBank/DDBJ databases">
        <title>Sphingomonas sp.</title>
        <authorList>
            <person name="Kim M.K."/>
        </authorList>
    </citation>
    <scope>NUCLEOTIDE SEQUENCE [LARGE SCALE GENOMIC DNA]</scope>
    <source>
        <strain evidence="2 3">BT552</strain>
    </source>
</reference>
<keyword evidence="3" id="KW-1185">Reference proteome</keyword>
<feature type="domain" description="MOSC" evidence="1">
    <location>
        <begin position="69"/>
        <end position="206"/>
    </location>
</feature>
<dbReference type="InterPro" id="IPR011037">
    <property type="entry name" value="Pyrv_Knase-like_insert_dom_sf"/>
</dbReference>
<gene>
    <name evidence="2" type="ORF">ILT43_17915</name>
</gene>